<accession>A0A4P9XR83</accession>
<feature type="region of interest" description="Disordered" evidence="1">
    <location>
        <begin position="1"/>
        <end position="45"/>
    </location>
</feature>
<name>A0A4P9XR83_9FUNG</name>
<feature type="non-terminal residue" evidence="2">
    <location>
        <position position="193"/>
    </location>
</feature>
<reference evidence="3" key="1">
    <citation type="journal article" date="2018" name="Nat. Microbiol.">
        <title>Leveraging single-cell genomics to expand the fungal tree of life.</title>
        <authorList>
            <person name="Ahrendt S.R."/>
            <person name="Quandt C.A."/>
            <person name="Ciobanu D."/>
            <person name="Clum A."/>
            <person name="Salamov A."/>
            <person name="Andreopoulos B."/>
            <person name="Cheng J.F."/>
            <person name="Woyke T."/>
            <person name="Pelin A."/>
            <person name="Henrissat B."/>
            <person name="Reynolds N.K."/>
            <person name="Benny G.L."/>
            <person name="Smith M.E."/>
            <person name="James T.Y."/>
            <person name="Grigoriev I.V."/>
        </authorList>
    </citation>
    <scope>NUCLEOTIDE SEQUENCE [LARGE SCALE GENOMIC DNA]</scope>
    <source>
        <strain evidence="3">RSA 1356</strain>
    </source>
</reference>
<keyword evidence="3" id="KW-1185">Reference proteome</keyword>
<protein>
    <submittedName>
        <fullName evidence="2">Uncharacterized protein</fullName>
    </submittedName>
</protein>
<evidence type="ECO:0000256" key="1">
    <source>
        <dbReference type="SAM" id="MobiDB-lite"/>
    </source>
</evidence>
<gene>
    <name evidence="2" type="ORF">THASP1DRAFT_23569</name>
</gene>
<evidence type="ECO:0000313" key="3">
    <source>
        <dbReference type="Proteomes" id="UP000271241"/>
    </source>
</evidence>
<dbReference type="EMBL" id="KZ992603">
    <property type="protein sequence ID" value="RKP08432.1"/>
    <property type="molecule type" value="Genomic_DNA"/>
</dbReference>
<organism evidence="2 3">
    <name type="scientific">Thamnocephalis sphaerospora</name>
    <dbReference type="NCBI Taxonomy" id="78915"/>
    <lineage>
        <taxon>Eukaryota</taxon>
        <taxon>Fungi</taxon>
        <taxon>Fungi incertae sedis</taxon>
        <taxon>Zoopagomycota</taxon>
        <taxon>Zoopagomycotina</taxon>
        <taxon>Zoopagomycetes</taxon>
        <taxon>Zoopagales</taxon>
        <taxon>Sigmoideomycetaceae</taxon>
        <taxon>Thamnocephalis</taxon>
    </lineage>
</organism>
<evidence type="ECO:0000313" key="2">
    <source>
        <dbReference type="EMBL" id="RKP08432.1"/>
    </source>
</evidence>
<feature type="compositionally biased region" description="Low complexity" evidence="1">
    <location>
        <begin position="15"/>
        <end position="45"/>
    </location>
</feature>
<dbReference type="Proteomes" id="UP000271241">
    <property type="component" value="Unassembled WGS sequence"/>
</dbReference>
<dbReference type="AlphaFoldDB" id="A0A4P9XR83"/>
<proteinExistence type="predicted"/>
<sequence>MSQPPTGPNAGGGTPARPAANQRTTSGSSAAGSGAGSPSPTLGASFSVEQLQQMMAGQRQQLMAAAAANAGAAGRMGARSLTPQMPAAFAALAAQNVAGGSSTGSTAASATAAGASTPVMNAATLRQHVNALHERIQRAHQVLQYPNLNEMARQQAQSVLQESTTQLNTLVRKVQEAQQAAQAQHIQATAAGP</sequence>